<accession>A0A1J4JUP8</accession>
<dbReference type="Proteomes" id="UP000179807">
    <property type="component" value="Unassembled WGS sequence"/>
</dbReference>
<dbReference type="AlphaFoldDB" id="A0A1J4JUP8"/>
<dbReference type="EMBL" id="MLAK01000921">
    <property type="protein sequence ID" value="OHT01244.1"/>
    <property type="molecule type" value="Genomic_DNA"/>
</dbReference>
<comment type="caution">
    <text evidence="2">The sequence shown here is derived from an EMBL/GenBank/DDBJ whole genome shotgun (WGS) entry which is preliminary data.</text>
</comment>
<keyword evidence="1" id="KW-0175">Coiled coil</keyword>
<evidence type="ECO:0000313" key="3">
    <source>
        <dbReference type="Proteomes" id="UP000179807"/>
    </source>
</evidence>
<organism evidence="2 3">
    <name type="scientific">Tritrichomonas foetus</name>
    <dbReference type="NCBI Taxonomy" id="1144522"/>
    <lineage>
        <taxon>Eukaryota</taxon>
        <taxon>Metamonada</taxon>
        <taxon>Parabasalia</taxon>
        <taxon>Tritrichomonadida</taxon>
        <taxon>Tritrichomonadidae</taxon>
        <taxon>Tritrichomonas</taxon>
    </lineage>
</organism>
<dbReference type="GeneID" id="94842953"/>
<evidence type="ECO:0000313" key="2">
    <source>
        <dbReference type="EMBL" id="OHT01244.1"/>
    </source>
</evidence>
<name>A0A1J4JUP8_9EUKA</name>
<gene>
    <name evidence="2" type="ORF">TRFO_31990</name>
</gene>
<dbReference type="RefSeq" id="XP_068354380.1">
    <property type="nucleotide sequence ID" value="XM_068508249.1"/>
</dbReference>
<reference evidence="2" key="1">
    <citation type="submission" date="2016-10" db="EMBL/GenBank/DDBJ databases">
        <authorList>
            <person name="Benchimol M."/>
            <person name="Almeida L.G."/>
            <person name="Vasconcelos A.T."/>
            <person name="Perreira-Neves A."/>
            <person name="Rosa I.A."/>
            <person name="Tasca T."/>
            <person name="Bogo M.R."/>
            <person name="de Souza W."/>
        </authorList>
    </citation>
    <scope>NUCLEOTIDE SEQUENCE [LARGE SCALE GENOMIC DNA]</scope>
    <source>
        <strain evidence="2">K</strain>
    </source>
</reference>
<proteinExistence type="predicted"/>
<protein>
    <submittedName>
        <fullName evidence="2">Uncharacterized protein</fullName>
    </submittedName>
</protein>
<evidence type="ECO:0000256" key="1">
    <source>
        <dbReference type="SAM" id="Coils"/>
    </source>
</evidence>
<keyword evidence="3" id="KW-1185">Reference proteome</keyword>
<feature type="coiled-coil region" evidence="1">
    <location>
        <begin position="70"/>
        <end position="97"/>
    </location>
</feature>
<sequence length="175" mass="20923">MKDFLDDPDIVFSKKIEYEFSASTKSFIRCNFLMMYFFQIYDPLIMKLKHYNLLFQECPQMNGKTASIIINGFLKNAQEYKKEIDQLDTDTKEQIAERELFMKNYKICLENVANFYKYEFVELLDLKLKVLVYIAHNNICNLCDSDLKKKDRKIYSSNGEKLIQILKEEIEIQKE</sequence>
<dbReference type="VEuPathDB" id="TrichDB:TRFO_31990"/>